<proteinExistence type="predicted"/>
<feature type="transmembrane region" description="Helical" evidence="2">
    <location>
        <begin position="132"/>
        <end position="154"/>
    </location>
</feature>
<keyword evidence="5" id="KW-1185">Reference proteome</keyword>
<dbReference type="RefSeq" id="WP_097231090.1">
    <property type="nucleotide sequence ID" value="NZ_OCNE01000006.1"/>
</dbReference>
<feature type="domain" description="Putative sensor" evidence="3">
    <location>
        <begin position="43"/>
        <end position="222"/>
    </location>
</feature>
<accession>A0A286DVG1</accession>
<feature type="compositionally biased region" description="Basic and acidic residues" evidence="1">
    <location>
        <begin position="10"/>
        <end position="22"/>
    </location>
</feature>
<feature type="transmembrane region" description="Helical" evidence="2">
    <location>
        <begin position="44"/>
        <end position="73"/>
    </location>
</feature>
<evidence type="ECO:0000256" key="1">
    <source>
        <dbReference type="SAM" id="MobiDB-lite"/>
    </source>
</evidence>
<protein>
    <submittedName>
        <fullName evidence="4">Sensor</fullName>
    </submittedName>
</protein>
<sequence>MATDTLGRTTLDEGRNGIPAARRDAPAEGRVAALLKAPWRGLGIALAIVFVSVPLFALTLVSIGLIPIGIGLYTTPVLMTWMRDFADWRKSLVAEWAGLPVPEPRRAQWAEDAGAPRRTMVLMADPASWRQLWWLLVDTTAGLTVALLPFAMIAQAGYGYVLAAGVWESINDAGGSNWYGFIKIEDQDAANQAALLGSGLLVVAILIAGVVLRGNLRLTRLLIGRS</sequence>
<feature type="region of interest" description="Disordered" evidence="1">
    <location>
        <begin position="1"/>
        <end position="22"/>
    </location>
</feature>
<dbReference type="Proteomes" id="UP000219072">
    <property type="component" value="Unassembled WGS sequence"/>
</dbReference>
<dbReference type="OrthoDB" id="4251455at2"/>
<evidence type="ECO:0000313" key="4">
    <source>
        <dbReference type="EMBL" id="SOD62626.1"/>
    </source>
</evidence>
<keyword evidence="2" id="KW-0472">Membrane</keyword>
<gene>
    <name evidence="4" type="ORF">SAMN06297387_106203</name>
</gene>
<evidence type="ECO:0000259" key="3">
    <source>
        <dbReference type="Pfam" id="PF13796"/>
    </source>
</evidence>
<feature type="transmembrane region" description="Helical" evidence="2">
    <location>
        <begin position="193"/>
        <end position="212"/>
    </location>
</feature>
<dbReference type="InterPro" id="IPR025828">
    <property type="entry name" value="Put_sensor_dom"/>
</dbReference>
<organism evidence="4 5">
    <name type="scientific">Streptomyces zhaozhouensis</name>
    <dbReference type="NCBI Taxonomy" id="1300267"/>
    <lineage>
        <taxon>Bacteria</taxon>
        <taxon>Bacillati</taxon>
        <taxon>Actinomycetota</taxon>
        <taxon>Actinomycetes</taxon>
        <taxon>Kitasatosporales</taxon>
        <taxon>Streptomycetaceae</taxon>
        <taxon>Streptomyces</taxon>
    </lineage>
</organism>
<keyword evidence="2" id="KW-1133">Transmembrane helix</keyword>
<evidence type="ECO:0000256" key="2">
    <source>
        <dbReference type="SAM" id="Phobius"/>
    </source>
</evidence>
<evidence type="ECO:0000313" key="5">
    <source>
        <dbReference type="Proteomes" id="UP000219072"/>
    </source>
</evidence>
<dbReference type="Pfam" id="PF13796">
    <property type="entry name" value="Sensor"/>
    <property type="match status" value="1"/>
</dbReference>
<dbReference type="AlphaFoldDB" id="A0A286DVG1"/>
<name>A0A286DVG1_9ACTN</name>
<keyword evidence="2" id="KW-0812">Transmembrane</keyword>
<dbReference type="EMBL" id="OCNE01000006">
    <property type="protein sequence ID" value="SOD62626.1"/>
    <property type="molecule type" value="Genomic_DNA"/>
</dbReference>
<reference evidence="4 5" key="1">
    <citation type="submission" date="2017-09" db="EMBL/GenBank/DDBJ databases">
        <authorList>
            <person name="Ehlers B."/>
            <person name="Leendertz F.H."/>
        </authorList>
    </citation>
    <scope>NUCLEOTIDE SEQUENCE [LARGE SCALE GENOMIC DNA]</scope>
    <source>
        <strain evidence="4 5">CGMCC 4.7095</strain>
    </source>
</reference>